<reference evidence="1 2" key="2">
    <citation type="journal article" date="2009" name="PLoS ONE">
        <title>An integrated genetic and cytogenetic map of the cucumber genome.</title>
        <authorList>
            <person name="Ren Y."/>
            <person name="Zhang Z."/>
            <person name="Liu J."/>
            <person name="Staub J.E."/>
            <person name="Han Y."/>
            <person name="Cheng Z."/>
            <person name="Li X."/>
            <person name="Lu J."/>
            <person name="Miao H."/>
            <person name="Kang H."/>
            <person name="Xie B."/>
            <person name="Gu X."/>
            <person name="Wang X."/>
            <person name="Du Y."/>
            <person name="Jin W."/>
            <person name="Huang S."/>
        </authorList>
    </citation>
    <scope>NUCLEOTIDE SEQUENCE [LARGE SCALE GENOMIC DNA]</scope>
    <source>
        <strain evidence="2">cv. 9930</strain>
    </source>
</reference>
<dbReference type="AlphaFoldDB" id="A0A0A0KRB6"/>
<sequence length="129" mass="14525">MTPYNIHQIKESNSDHDLANFKCPSPKNNIAVLPIKPNTIVVLSPRRAARVEVLKAKFGSTILKAQQKLHNSNNDSNKHEYIVGATPNICSIQEQRQALREALDKINPAFDFNENLDSMREFAKLLESA</sequence>
<name>A0A0A0KRB6_CUCSA</name>
<dbReference type="Gramene" id="KGN50266">
    <property type="protein sequence ID" value="KGN50266"/>
    <property type="gene ID" value="Csa_5G162640"/>
</dbReference>
<accession>A0A0A0KRB6</accession>
<proteinExistence type="predicted"/>
<evidence type="ECO:0000313" key="1">
    <source>
        <dbReference type="EMBL" id="KGN50266.1"/>
    </source>
</evidence>
<evidence type="ECO:0000313" key="2">
    <source>
        <dbReference type="Proteomes" id="UP000029981"/>
    </source>
</evidence>
<reference evidence="1 2" key="3">
    <citation type="journal article" date="2010" name="BMC Genomics">
        <title>Transcriptome sequencing and comparative analysis of cucumber flowers with different sex types.</title>
        <authorList>
            <person name="Guo S."/>
            <person name="Zheng Y."/>
            <person name="Joung J.G."/>
            <person name="Liu S."/>
            <person name="Zhang Z."/>
            <person name="Crasta O.R."/>
            <person name="Sobral B.W."/>
            <person name="Xu Y."/>
            <person name="Huang S."/>
            <person name="Fei Z."/>
        </authorList>
    </citation>
    <scope>NUCLEOTIDE SEQUENCE [LARGE SCALE GENOMIC DNA]</scope>
    <source>
        <strain evidence="2">cv. 9930</strain>
    </source>
</reference>
<reference evidence="1 2" key="1">
    <citation type="journal article" date="2009" name="Nat. Genet.">
        <title>The genome of the cucumber, Cucumis sativus L.</title>
        <authorList>
            <person name="Huang S."/>
            <person name="Li R."/>
            <person name="Zhang Z."/>
            <person name="Li L."/>
            <person name="Gu X."/>
            <person name="Fan W."/>
            <person name="Lucas W.J."/>
            <person name="Wang X."/>
            <person name="Xie B."/>
            <person name="Ni P."/>
            <person name="Ren Y."/>
            <person name="Zhu H."/>
            <person name="Li J."/>
            <person name="Lin K."/>
            <person name="Jin W."/>
            <person name="Fei Z."/>
            <person name="Li G."/>
            <person name="Staub J."/>
            <person name="Kilian A."/>
            <person name="van der Vossen E.A."/>
            <person name="Wu Y."/>
            <person name="Guo J."/>
            <person name="He J."/>
            <person name="Jia Z."/>
            <person name="Ren Y."/>
            <person name="Tian G."/>
            <person name="Lu Y."/>
            <person name="Ruan J."/>
            <person name="Qian W."/>
            <person name="Wang M."/>
            <person name="Huang Q."/>
            <person name="Li B."/>
            <person name="Xuan Z."/>
            <person name="Cao J."/>
            <person name="Asan"/>
            <person name="Wu Z."/>
            <person name="Zhang J."/>
            <person name="Cai Q."/>
            <person name="Bai Y."/>
            <person name="Zhao B."/>
            <person name="Han Y."/>
            <person name="Li Y."/>
            <person name="Li X."/>
            <person name="Wang S."/>
            <person name="Shi Q."/>
            <person name="Liu S."/>
            <person name="Cho W.K."/>
            <person name="Kim J.Y."/>
            <person name="Xu Y."/>
            <person name="Heller-Uszynska K."/>
            <person name="Miao H."/>
            <person name="Cheng Z."/>
            <person name="Zhang S."/>
            <person name="Wu J."/>
            <person name="Yang Y."/>
            <person name="Kang H."/>
            <person name="Li M."/>
            <person name="Liang H."/>
            <person name="Ren X."/>
            <person name="Shi Z."/>
            <person name="Wen M."/>
            <person name="Jian M."/>
            <person name="Yang H."/>
            <person name="Zhang G."/>
            <person name="Yang Z."/>
            <person name="Chen R."/>
            <person name="Liu S."/>
            <person name="Li J."/>
            <person name="Ma L."/>
            <person name="Liu H."/>
            <person name="Zhou Y."/>
            <person name="Zhao J."/>
            <person name="Fang X."/>
            <person name="Li G."/>
            <person name="Fang L."/>
            <person name="Li Y."/>
            <person name="Liu D."/>
            <person name="Zheng H."/>
            <person name="Zhang Y."/>
            <person name="Qin N."/>
            <person name="Li Z."/>
            <person name="Yang G."/>
            <person name="Yang S."/>
            <person name="Bolund L."/>
            <person name="Kristiansen K."/>
            <person name="Zheng H."/>
            <person name="Li S."/>
            <person name="Zhang X."/>
            <person name="Yang H."/>
            <person name="Wang J."/>
            <person name="Sun R."/>
            <person name="Zhang B."/>
            <person name="Jiang S."/>
            <person name="Wang J."/>
            <person name="Du Y."/>
            <person name="Li S."/>
        </authorList>
    </citation>
    <scope>NUCLEOTIDE SEQUENCE [LARGE SCALE GENOMIC DNA]</scope>
    <source>
        <strain evidence="2">cv. 9930</strain>
    </source>
</reference>
<dbReference type="Proteomes" id="UP000029981">
    <property type="component" value="Chromosome 5"/>
</dbReference>
<reference evidence="1 2" key="4">
    <citation type="journal article" date="2011" name="BMC Genomics">
        <title>RNA-Seq improves annotation of protein-coding genes in the cucumber genome.</title>
        <authorList>
            <person name="Li Z."/>
            <person name="Zhang Z."/>
            <person name="Yan P."/>
            <person name="Huang S."/>
            <person name="Fei Z."/>
            <person name="Lin K."/>
        </authorList>
    </citation>
    <scope>NUCLEOTIDE SEQUENCE [LARGE SCALE GENOMIC DNA]</scope>
    <source>
        <strain evidence="2">cv. 9930</strain>
    </source>
</reference>
<protein>
    <submittedName>
        <fullName evidence="1">Uncharacterized protein</fullName>
    </submittedName>
</protein>
<organism evidence="1 2">
    <name type="scientific">Cucumis sativus</name>
    <name type="common">Cucumber</name>
    <dbReference type="NCBI Taxonomy" id="3659"/>
    <lineage>
        <taxon>Eukaryota</taxon>
        <taxon>Viridiplantae</taxon>
        <taxon>Streptophyta</taxon>
        <taxon>Embryophyta</taxon>
        <taxon>Tracheophyta</taxon>
        <taxon>Spermatophyta</taxon>
        <taxon>Magnoliopsida</taxon>
        <taxon>eudicotyledons</taxon>
        <taxon>Gunneridae</taxon>
        <taxon>Pentapetalae</taxon>
        <taxon>rosids</taxon>
        <taxon>fabids</taxon>
        <taxon>Cucurbitales</taxon>
        <taxon>Cucurbitaceae</taxon>
        <taxon>Benincaseae</taxon>
        <taxon>Cucumis</taxon>
    </lineage>
</organism>
<gene>
    <name evidence="1" type="ORF">Csa_5G162640</name>
</gene>
<keyword evidence="2" id="KW-1185">Reference proteome</keyword>
<dbReference type="EMBL" id="CM002926">
    <property type="protein sequence ID" value="KGN50266.1"/>
    <property type="molecule type" value="Genomic_DNA"/>
</dbReference>